<sequence length="99" mass="11463">MIGHSNATKMLSLPAGMIMTRHLEIDPSSPTVSPLARVKEKKSLDKEINQVMKKRQQEQHINGRENGNYQQNNHYQLHLQKQIQCNKGKLQVQEKQFQS</sequence>
<dbReference type="EMBL" id="CAADRP010001785">
    <property type="protein sequence ID" value="VFU52220.1"/>
    <property type="molecule type" value="Genomic_DNA"/>
</dbReference>
<name>A0A6N2MEH4_SALVM</name>
<gene>
    <name evidence="1" type="ORF">SVIM_LOCUS356813</name>
</gene>
<accession>A0A6N2MEH4</accession>
<evidence type="ECO:0000313" key="1">
    <source>
        <dbReference type="EMBL" id="VFU52220.1"/>
    </source>
</evidence>
<proteinExistence type="predicted"/>
<organism evidence="1">
    <name type="scientific">Salix viminalis</name>
    <name type="common">Common osier</name>
    <name type="synonym">Basket willow</name>
    <dbReference type="NCBI Taxonomy" id="40686"/>
    <lineage>
        <taxon>Eukaryota</taxon>
        <taxon>Viridiplantae</taxon>
        <taxon>Streptophyta</taxon>
        <taxon>Embryophyta</taxon>
        <taxon>Tracheophyta</taxon>
        <taxon>Spermatophyta</taxon>
        <taxon>Magnoliopsida</taxon>
        <taxon>eudicotyledons</taxon>
        <taxon>Gunneridae</taxon>
        <taxon>Pentapetalae</taxon>
        <taxon>rosids</taxon>
        <taxon>fabids</taxon>
        <taxon>Malpighiales</taxon>
        <taxon>Salicaceae</taxon>
        <taxon>Saliceae</taxon>
        <taxon>Salix</taxon>
    </lineage>
</organism>
<reference evidence="1" key="1">
    <citation type="submission" date="2019-03" db="EMBL/GenBank/DDBJ databases">
        <authorList>
            <person name="Mank J."/>
            <person name="Almeida P."/>
        </authorList>
    </citation>
    <scope>NUCLEOTIDE SEQUENCE</scope>
    <source>
        <strain evidence="1">78183</strain>
    </source>
</reference>
<dbReference type="AlphaFoldDB" id="A0A6N2MEH4"/>
<protein>
    <submittedName>
        <fullName evidence="1">Uncharacterized protein</fullName>
    </submittedName>
</protein>